<dbReference type="Gene3D" id="1.20.1270.370">
    <property type="match status" value="1"/>
</dbReference>
<reference evidence="4 5" key="1">
    <citation type="submission" date="2016-12" db="EMBL/GenBank/DDBJ databases">
        <title>Complete genome sequence of Clostridium kluyveri JZZ isolated from the pit mud of a Chinese flavor liquor-making factory.</title>
        <authorList>
            <person name="Wang Y."/>
        </authorList>
    </citation>
    <scope>NUCLEOTIDE SEQUENCE [LARGE SCALE GENOMIC DNA]</scope>
    <source>
        <strain evidence="4 5">JZZ</strain>
    </source>
</reference>
<comment type="similarity">
    <text evidence="2">Belongs to the FldB/FldC dehydratase alpha/beta subunit family.</text>
</comment>
<evidence type="ECO:0000256" key="3">
    <source>
        <dbReference type="ARBA" id="ARBA00023014"/>
    </source>
</evidence>
<name>A0A1L5F7G7_CLOKL</name>
<dbReference type="PANTHER" id="PTHR30548:SF2">
    <property type="entry name" value="2-HYDROXYACYL-COA DEHYDRATASE,D-COMPONENT"/>
    <property type="match status" value="1"/>
</dbReference>
<dbReference type="PANTHER" id="PTHR30548">
    <property type="entry name" value="2-HYDROXYGLUTARYL-COA DEHYDRATASE, D-COMPONENT-RELATED"/>
    <property type="match status" value="1"/>
</dbReference>
<evidence type="ECO:0000256" key="2">
    <source>
        <dbReference type="ARBA" id="ARBA00005806"/>
    </source>
</evidence>
<accession>A0A1L5F7G7</accession>
<evidence type="ECO:0000313" key="5">
    <source>
        <dbReference type="Proteomes" id="UP000184604"/>
    </source>
</evidence>
<dbReference type="EMBL" id="CP018335">
    <property type="protein sequence ID" value="APM38939.1"/>
    <property type="molecule type" value="Genomic_DNA"/>
</dbReference>
<dbReference type="InterPro" id="IPR010327">
    <property type="entry name" value="FldB/FldC_alpha/beta"/>
</dbReference>
<dbReference type="Proteomes" id="UP000184604">
    <property type="component" value="Chromosome"/>
</dbReference>
<comment type="cofactor">
    <cofactor evidence="1">
        <name>[4Fe-4S] cluster</name>
        <dbReference type="ChEBI" id="CHEBI:49883"/>
    </cofactor>
</comment>
<dbReference type="GO" id="GO:0051536">
    <property type="term" value="F:iron-sulfur cluster binding"/>
    <property type="evidence" value="ECO:0007669"/>
    <property type="project" value="UniProtKB-KW"/>
</dbReference>
<keyword evidence="3" id="KW-0411">Iron-sulfur</keyword>
<sequence>MNSKLETTKIFKFPESIKGAFIKTPGIHFKDGTYVSSEEIWDFMTVEAPIRFPYAYSLEKNYQSRLSRDVEFFSGIKHSYLNLTFRDRLLRAHANGTPIVHVQGGQTVDPYFAAGAIPVVPGPLRGWARDMEEGLDVRSAGRRAMKIMESGRQTISIECCNNPIGSIESIRQKLVPVDLIAPYLCLRCTDIAYVLESYRTSIKDIPLHFIDFPVTRDKKWTVEYVAELIYELVKKLGDLRGVTIANEDLWKEIKLENRGRRLARETVESIWKAKKFPVTSTDLSSIITSGRFDRGDSLASTEFLEQANKEVKERISKGIKGAGLSDKPVKILSVGSCFGLRADFVEEKGGVIVGTDDHLSKIYADVVESGDPYEEIAKSILSYKYEQPTEQRAQYVIDLVRESKADGVVCGYNWGCNYQSASSRMIADIVKKETGVPTINIEVAELGLLEGNEQTQNRLEAFIEMLDN</sequence>
<gene>
    <name evidence="4" type="ORF">BS101_09375</name>
</gene>
<dbReference type="Pfam" id="PF06050">
    <property type="entry name" value="HGD-D"/>
    <property type="match status" value="1"/>
</dbReference>
<keyword evidence="3" id="KW-0479">Metal-binding</keyword>
<dbReference type="AlphaFoldDB" id="A0A1L5F7G7"/>
<keyword evidence="3" id="KW-0408">Iron</keyword>
<protein>
    <submittedName>
        <fullName evidence="4">2-hydroxyglutaryl-CoA dehydratase</fullName>
    </submittedName>
</protein>
<organism evidence="4 5">
    <name type="scientific">Clostridium kluyveri</name>
    <dbReference type="NCBI Taxonomy" id="1534"/>
    <lineage>
        <taxon>Bacteria</taxon>
        <taxon>Bacillati</taxon>
        <taxon>Bacillota</taxon>
        <taxon>Clostridia</taxon>
        <taxon>Eubacteriales</taxon>
        <taxon>Clostridiaceae</taxon>
        <taxon>Clostridium</taxon>
    </lineage>
</organism>
<dbReference type="Gene3D" id="3.40.50.11900">
    <property type="match status" value="1"/>
</dbReference>
<evidence type="ECO:0000256" key="1">
    <source>
        <dbReference type="ARBA" id="ARBA00001966"/>
    </source>
</evidence>
<proteinExistence type="inferred from homology"/>
<dbReference type="GO" id="GO:0016836">
    <property type="term" value="F:hydro-lyase activity"/>
    <property type="evidence" value="ECO:0007669"/>
    <property type="project" value="UniProtKB-ARBA"/>
</dbReference>
<dbReference type="OrthoDB" id="9810278at2"/>
<evidence type="ECO:0000313" key="4">
    <source>
        <dbReference type="EMBL" id="APM38939.1"/>
    </source>
</evidence>